<reference evidence="1 2" key="1">
    <citation type="submission" date="2017-11" db="EMBL/GenBank/DDBJ databases">
        <title>Whole genome sequencing of Psychrobacter pocilloporae S6-60T(=JCM 31058T=LMG 29157T).</title>
        <authorList>
            <person name="Das S.K."/>
        </authorList>
    </citation>
    <scope>NUCLEOTIDE SEQUENCE [LARGE SCALE GENOMIC DNA]</scope>
    <source>
        <strain evidence="1 2">S6-60</strain>
    </source>
</reference>
<accession>A0ABT6IP94</accession>
<organism evidence="1 2">
    <name type="scientific">Psychrobacter pocilloporae</name>
    <dbReference type="NCBI Taxonomy" id="1775882"/>
    <lineage>
        <taxon>Bacteria</taxon>
        <taxon>Pseudomonadati</taxon>
        <taxon>Pseudomonadota</taxon>
        <taxon>Gammaproteobacteria</taxon>
        <taxon>Moraxellales</taxon>
        <taxon>Moraxellaceae</taxon>
        <taxon>Psychrobacter</taxon>
    </lineage>
</organism>
<sequence>MLGIASNDQSIASATDALNEYADILKDAGMDVSVPKVGTEFKISVGTLRQYQRIDFDYLSYEENNPIPPDTGI</sequence>
<evidence type="ECO:0000313" key="1">
    <source>
        <dbReference type="EMBL" id="MDH4903649.1"/>
    </source>
</evidence>
<protein>
    <submittedName>
        <fullName evidence="1">Uncharacterized protein</fullName>
    </submittedName>
</protein>
<dbReference type="RefSeq" id="WP_284718883.1">
    <property type="nucleotide sequence ID" value="NZ_PGFT01000001.1"/>
</dbReference>
<proteinExistence type="predicted"/>
<name>A0ABT6IP94_9GAMM</name>
<comment type="caution">
    <text evidence="1">The sequence shown here is derived from an EMBL/GenBank/DDBJ whole genome shotgun (WGS) entry which is preliminary data.</text>
</comment>
<dbReference type="Proteomes" id="UP001243298">
    <property type="component" value="Unassembled WGS sequence"/>
</dbReference>
<evidence type="ECO:0000313" key="2">
    <source>
        <dbReference type="Proteomes" id="UP001243298"/>
    </source>
</evidence>
<dbReference type="EMBL" id="PGFT01000001">
    <property type="protein sequence ID" value="MDH4903649.1"/>
    <property type="molecule type" value="Genomic_DNA"/>
</dbReference>
<keyword evidence="2" id="KW-1185">Reference proteome</keyword>
<gene>
    <name evidence="1" type="ORF">CUR83_00890</name>
</gene>